<dbReference type="GO" id="GO:0009279">
    <property type="term" value="C:cell outer membrane"/>
    <property type="evidence" value="ECO:0007669"/>
    <property type="project" value="UniProtKB-SubCell"/>
</dbReference>
<reference evidence="13 14" key="1">
    <citation type="journal article" date="2003" name="DNA Res.">
        <title>Complete genome structure of Gloeobacter violaceus PCC 7421, a cyanobacterium that lacks thylakoids.</title>
        <authorList>
            <person name="Nakamura Y."/>
            <person name="Kaneko T."/>
            <person name="Sato S."/>
            <person name="Mimuro M."/>
            <person name="Miyashita H."/>
            <person name="Tsuchiya T."/>
            <person name="Sasamoto S."/>
            <person name="Watanabe A."/>
            <person name="Kawashima K."/>
            <person name="Kishida Y."/>
            <person name="Kiyokawa C."/>
            <person name="Kohara M."/>
            <person name="Matsumoto M."/>
            <person name="Matsuno A."/>
            <person name="Nakazaki N."/>
            <person name="Shimpo S."/>
            <person name="Takeuchi C."/>
            <person name="Yamada M."/>
            <person name="Tabata S."/>
        </authorList>
    </citation>
    <scope>NUCLEOTIDE SEQUENCE [LARGE SCALE GENOMIC DNA]</scope>
    <source>
        <strain evidence="14">ATCC 29082 / PCC 7421</strain>
    </source>
</reference>
<dbReference type="EnsemblBacteria" id="BAC88301">
    <property type="protein sequence ID" value="BAC88301"/>
    <property type="gene ID" value="BAC88301"/>
</dbReference>
<keyword evidence="5" id="KW-0812">Transmembrane</keyword>
<sequence>MIASYAYTDAKITRDNSFAVGNRLPIAPLHGASFWSAYRIGEGPLEGWGVGAGLFAVGERFEDLDNSFILPGYTRVDAALYYRRGWLNAAINFKNLLGAQYIESAIGRTAIYPGAPFTVQGTLEVRF</sequence>
<dbReference type="eggNOG" id="COG4774">
    <property type="taxonomic scope" value="Bacteria"/>
</dbReference>
<evidence type="ECO:0000256" key="9">
    <source>
        <dbReference type="ARBA" id="ARBA00023077"/>
    </source>
</evidence>
<dbReference type="Gene3D" id="2.40.170.20">
    <property type="entry name" value="TonB-dependent receptor, beta-barrel domain"/>
    <property type="match status" value="1"/>
</dbReference>
<evidence type="ECO:0000256" key="7">
    <source>
        <dbReference type="ARBA" id="ARBA00023004"/>
    </source>
</evidence>
<organism evidence="13 14">
    <name type="scientific">Gloeobacter violaceus (strain ATCC 29082 / PCC 7421)</name>
    <dbReference type="NCBI Taxonomy" id="251221"/>
    <lineage>
        <taxon>Bacteria</taxon>
        <taxon>Bacillati</taxon>
        <taxon>Cyanobacteriota</taxon>
        <taxon>Cyanophyceae</taxon>
        <taxon>Gloeobacterales</taxon>
        <taxon>Gloeobacteraceae</taxon>
        <taxon>Gloeobacter</taxon>
    </lineage>
</organism>
<dbReference type="OrthoDB" id="503423at2"/>
<evidence type="ECO:0000313" key="14">
    <source>
        <dbReference type="Proteomes" id="UP000000557"/>
    </source>
</evidence>
<evidence type="ECO:0000256" key="4">
    <source>
        <dbReference type="ARBA" id="ARBA00022496"/>
    </source>
</evidence>
<name>Q7NNQ0_GLOVI</name>
<evidence type="ECO:0000256" key="5">
    <source>
        <dbReference type="ARBA" id="ARBA00022692"/>
    </source>
</evidence>
<dbReference type="PANTHER" id="PTHR32552:SF68">
    <property type="entry name" value="FERRICHROME OUTER MEMBRANE TRANSPORTER_PHAGE RECEPTOR"/>
    <property type="match status" value="1"/>
</dbReference>
<dbReference type="InterPro" id="IPR036942">
    <property type="entry name" value="Beta-barrel_TonB_sf"/>
</dbReference>
<dbReference type="KEGG" id="gvi:gll0360"/>
<evidence type="ECO:0000259" key="12">
    <source>
        <dbReference type="Pfam" id="PF00593"/>
    </source>
</evidence>
<protein>
    <submittedName>
        <fullName evidence="13">Gll0360 protein</fullName>
    </submittedName>
</protein>
<dbReference type="PANTHER" id="PTHR32552">
    <property type="entry name" value="FERRICHROME IRON RECEPTOR-RELATED"/>
    <property type="match status" value="1"/>
</dbReference>
<dbReference type="EMBL" id="BA000045">
    <property type="protein sequence ID" value="BAC88301.1"/>
    <property type="molecule type" value="Genomic_DNA"/>
</dbReference>
<evidence type="ECO:0000256" key="6">
    <source>
        <dbReference type="ARBA" id="ARBA00022729"/>
    </source>
</evidence>
<comment type="subcellular location">
    <subcellularLocation>
        <location evidence="1">Cell outer membrane</location>
        <topology evidence="1">Multi-pass membrane protein</topology>
    </subcellularLocation>
</comment>
<gene>
    <name evidence="13" type="ordered locus">gll0360</name>
</gene>
<keyword evidence="9" id="KW-0798">TonB box</keyword>
<dbReference type="SUPFAM" id="SSF56935">
    <property type="entry name" value="Porins"/>
    <property type="match status" value="1"/>
</dbReference>
<keyword evidence="11" id="KW-0998">Cell outer membrane</keyword>
<keyword evidence="10" id="KW-0472">Membrane</keyword>
<evidence type="ECO:0000313" key="13">
    <source>
        <dbReference type="EMBL" id="BAC88301.1"/>
    </source>
</evidence>
<keyword evidence="14" id="KW-1185">Reference proteome</keyword>
<evidence type="ECO:0000256" key="11">
    <source>
        <dbReference type="ARBA" id="ARBA00023237"/>
    </source>
</evidence>
<evidence type="ECO:0000256" key="3">
    <source>
        <dbReference type="ARBA" id="ARBA00022452"/>
    </source>
</evidence>
<dbReference type="Proteomes" id="UP000000557">
    <property type="component" value="Chromosome"/>
</dbReference>
<keyword evidence="3" id="KW-1134">Transmembrane beta strand</keyword>
<evidence type="ECO:0000256" key="8">
    <source>
        <dbReference type="ARBA" id="ARBA00023065"/>
    </source>
</evidence>
<evidence type="ECO:0000256" key="2">
    <source>
        <dbReference type="ARBA" id="ARBA00022448"/>
    </source>
</evidence>
<proteinExistence type="predicted"/>
<dbReference type="InParanoid" id="Q7NNQ0"/>
<dbReference type="Pfam" id="PF00593">
    <property type="entry name" value="TonB_dep_Rec_b-barrel"/>
    <property type="match status" value="1"/>
</dbReference>
<keyword evidence="8" id="KW-0406">Ion transport</keyword>
<accession>Q7NNQ0</accession>
<keyword evidence="6" id="KW-0732">Signal</keyword>
<dbReference type="RefSeq" id="WP_011140364.1">
    <property type="nucleotide sequence ID" value="NC_005125.1"/>
</dbReference>
<dbReference type="GO" id="GO:0006826">
    <property type="term" value="P:iron ion transport"/>
    <property type="evidence" value="ECO:0007669"/>
    <property type="project" value="UniProtKB-KW"/>
</dbReference>
<dbReference type="InterPro" id="IPR039426">
    <property type="entry name" value="TonB-dep_rcpt-like"/>
</dbReference>
<evidence type="ECO:0000256" key="10">
    <source>
        <dbReference type="ARBA" id="ARBA00023136"/>
    </source>
</evidence>
<feature type="domain" description="TonB-dependent receptor-like beta-barrel" evidence="12">
    <location>
        <begin position="3"/>
        <end position="96"/>
    </location>
</feature>
<reference evidence="13 14" key="2">
    <citation type="journal article" date="2003" name="DNA Res.">
        <title>Complete genome structure of Gloeobacter violaceus PCC 7421, a cyanobacterium that lacks thylakoids (supplement).</title>
        <authorList>
            <person name="Nakamura Y."/>
            <person name="Kaneko T."/>
            <person name="Sato S."/>
            <person name="Mimuro M."/>
            <person name="Miyashita H."/>
            <person name="Tsuchiya T."/>
            <person name="Sasamoto S."/>
            <person name="Watanabe A."/>
            <person name="Kawashima K."/>
            <person name="Kishida Y."/>
            <person name="Kiyokawa C."/>
            <person name="Kohara M."/>
            <person name="Matsumoto M."/>
            <person name="Matsuno A."/>
            <person name="Nakazaki N."/>
            <person name="Shimpo S."/>
            <person name="Takeuchi C."/>
            <person name="Yamada M."/>
            <person name="Tabata S."/>
        </authorList>
    </citation>
    <scope>NUCLEOTIDE SEQUENCE [LARGE SCALE GENOMIC DNA]</scope>
    <source>
        <strain evidence="14">ATCC 29082 / PCC 7421</strain>
    </source>
</reference>
<dbReference type="InterPro" id="IPR000531">
    <property type="entry name" value="Beta-barrel_TonB"/>
</dbReference>
<dbReference type="HOGENOM" id="CLU_136778_1_0_3"/>
<dbReference type="AlphaFoldDB" id="Q7NNQ0"/>
<keyword evidence="4" id="KW-0410">Iron transport</keyword>
<evidence type="ECO:0000256" key="1">
    <source>
        <dbReference type="ARBA" id="ARBA00004571"/>
    </source>
</evidence>
<keyword evidence="2" id="KW-0813">Transport</keyword>
<keyword evidence="7" id="KW-0408">Iron</keyword>
<dbReference type="STRING" id="251221.gene:10757832"/>